<dbReference type="PROSITE" id="PS50929">
    <property type="entry name" value="ABC_TM1F"/>
    <property type="match status" value="1"/>
</dbReference>
<dbReference type="Gene3D" id="1.20.1560.10">
    <property type="entry name" value="ABC transporter type 1, transmembrane domain"/>
    <property type="match status" value="1"/>
</dbReference>
<feature type="transmembrane region" description="Helical" evidence="7">
    <location>
        <begin position="75"/>
        <end position="97"/>
    </location>
</feature>
<organism evidence="10 11">
    <name type="scientific">Eisenbergiella massiliensis</name>
    <dbReference type="NCBI Taxonomy" id="1720294"/>
    <lineage>
        <taxon>Bacteria</taxon>
        <taxon>Bacillati</taxon>
        <taxon>Bacillota</taxon>
        <taxon>Clostridia</taxon>
        <taxon>Lachnospirales</taxon>
        <taxon>Lachnospiraceae</taxon>
        <taxon>Eisenbergiella</taxon>
    </lineage>
</organism>
<dbReference type="InterPro" id="IPR011527">
    <property type="entry name" value="ABC1_TM_dom"/>
</dbReference>
<dbReference type="GO" id="GO:0005524">
    <property type="term" value="F:ATP binding"/>
    <property type="evidence" value="ECO:0007669"/>
    <property type="project" value="UniProtKB-KW"/>
</dbReference>
<dbReference type="Gene3D" id="3.40.50.300">
    <property type="entry name" value="P-loop containing nucleotide triphosphate hydrolases"/>
    <property type="match status" value="1"/>
</dbReference>
<feature type="domain" description="ABC transporter" evidence="8">
    <location>
        <begin position="357"/>
        <end position="596"/>
    </location>
</feature>
<feature type="transmembrane region" description="Helical" evidence="7">
    <location>
        <begin position="36"/>
        <end position="55"/>
    </location>
</feature>
<dbReference type="PANTHER" id="PTHR43394:SF1">
    <property type="entry name" value="ATP-BINDING CASSETTE SUB-FAMILY B MEMBER 10, MITOCHONDRIAL"/>
    <property type="match status" value="1"/>
</dbReference>
<dbReference type="Proteomes" id="UP000261166">
    <property type="component" value="Unassembled WGS sequence"/>
</dbReference>
<accession>A0A3E3J206</accession>
<dbReference type="AlphaFoldDB" id="A0A3E3J206"/>
<gene>
    <name evidence="10" type="ORF">DWY69_03895</name>
</gene>
<keyword evidence="5 7" id="KW-1133">Transmembrane helix</keyword>
<dbReference type="PROSITE" id="PS50893">
    <property type="entry name" value="ABC_TRANSPORTER_2"/>
    <property type="match status" value="1"/>
</dbReference>
<dbReference type="InterPro" id="IPR036640">
    <property type="entry name" value="ABC1_TM_sf"/>
</dbReference>
<evidence type="ECO:0000256" key="4">
    <source>
        <dbReference type="ARBA" id="ARBA00022840"/>
    </source>
</evidence>
<keyword evidence="2 7" id="KW-0812">Transmembrane</keyword>
<dbReference type="SUPFAM" id="SSF52540">
    <property type="entry name" value="P-loop containing nucleoside triphosphate hydrolases"/>
    <property type="match status" value="1"/>
</dbReference>
<dbReference type="InterPro" id="IPR003593">
    <property type="entry name" value="AAA+_ATPase"/>
</dbReference>
<proteinExistence type="predicted"/>
<evidence type="ECO:0000256" key="7">
    <source>
        <dbReference type="SAM" id="Phobius"/>
    </source>
</evidence>
<keyword evidence="6 7" id="KW-0472">Membrane</keyword>
<dbReference type="Pfam" id="PF00005">
    <property type="entry name" value="ABC_tran"/>
    <property type="match status" value="1"/>
</dbReference>
<dbReference type="GO" id="GO:0016887">
    <property type="term" value="F:ATP hydrolysis activity"/>
    <property type="evidence" value="ECO:0007669"/>
    <property type="project" value="InterPro"/>
</dbReference>
<reference evidence="10 11" key="1">
    <citation type="submission" date="2018-08" db="EMBL/GenBank/DDBJ databases">
        <title>A genome reference for cultivated species of the human gut microbiota.</title>
        <authorList>
            <person name="Zou Y."/>
            <person name="Xue W."/>
            <person name="Luo G."/>
        </authorList>
    </citation>
    <scope>NUCLEOTIDE SEQUENCE [LARGE SCALE GENOMIC DNA]</scope>
    <source>
        <strain evidence="10 11">AF26-4BH</strain>
    </source>
</reference>
<feature type="transmembrane region" description="Helical" evidence="7">
    <location>
        <begin position="166"/>
        <end position="190"/>
    </location>
</feature>
<comment type="subcellular location">
    <subcellularLocation>
        <location evidence="1">Cell membrane</location>
        <topology evidence="1">Multi-pass membrane protein</topology>
    </subcellularLocation>
</comment>
<dbReference type="CDD" id="cd03228">
    <property type="entry name" value="ABCC_MRP_Like"/>
    <property type="match status" value="1"/>
</dbReference>
<dbReference type="InterPro" id="IPR027417">
    <property type="entry name" value="P-loop_NTPase"/>
</dbReference>
<dbReference type="SMART" id="SM00382">
    <property type="entry name" value="AAA"/>
    <property type="match status" value="1"/>
</dbReference>
<keyword evidence="3" id="KW-0547">Nucleotide-binding</keyword>
<evidence type="ECO:0000313" key="11">
    <source>
        <dbReference type="Proteomes" id="UP000261166"/>
    </source>
</evidence>
<evidence type="ECO:0000256" key="5">
    <source>
        <dbReference type="ARBA" id="ARBA00022989"/>
    </source>
</evidence>
<keyword evidence="4 10" id="KW-0067">ATP-binding</keyword>
<sequence length="606" mass="68932">MQKNKVHKMETGKFSLRKIIDNNLFFLKLIHKASPWFLSSSVVITAVEACVEFVSDTFMLRFALNGINVGRPFRTIAAVMLIWMAVRIAVAGVVSHYRQRLYPVRLTDVKQKLHTMVFQKAAEVELECYENPKYYDTFVKAMGECSGRAEEVSNALLNVLRQGISFLANFALIIFIDPVLLLFAFIPLLVIPLQSRANRLGYQKEMEMREEKRRKDYSRRTFYLSEYAKEMRLFNMPELMLKRFQESGGRIIDIIKKYGLSLAALNYLTMECTEMLAALSVTIYAVWRTLGAGTMGYGDCIVVVNSIDVIAHTFTDSAGMLLKFQENAFYIENLRTFLDYEPTVKGGVSELPSGGDIVLENVSFRYDGAAEDSLKQLNMRFGEKEKVAVVGHNGAGKTTLVKLLLRLYDAQGTITYGNTDIRKFPLGKYRDIFSVVMQDFHIFALSVADNVMLRRCRPGEEERVREALKQSGLLEKVRTFPEEIHTFLTREFDEKGMQLSGGEQQKLAISHVYSGQNRFVILDEPSSALDPIAEYEMYESMMKACENCGMIFISHRLSSAVMADRIYMMDGGMVIEEGTHAGLMDQNGKYAEMFRKQAQNYAEVAE</sequence>
<evidence type="ECO:0000256" key="2">
    <source>
        <dbReference type="ARBA" id="ARBA00022692"/>
    </source>
</evidence>
<evidence type="ECO:0000256" key="6">
    <source>
        <dbReference type="ARBA" id="ARBA00023136"/>
    </source>
</evidence>
<dbReference type="SUPFAM" id="SSF90123">
    <property type="entry name" value="ABC transporter transmembrane region"/>
    <property type="match status" value="1"/>
</dbReference>
<dbReference type="InterPro" id="IPR039421">
    <property type="entry name" value="Type_1_exporter"/>
</dbReference>
<evidence type="ECO:0000256" key="1">
    <source>
        <dbReference type="ARBA" id="ARBA00004651"/>
    </source>
</evidence>
<comment type="caution">
    <text evidence="10">The sequence shown here is derived from an EMBL/GenBank/DDBJ whole genome shotgun (WGS) entry which is preliminary data.</text>
</comment>
<evidence type="ECO:0000259" key="8">
    <source>
        <dbReference type="PROSITE" id="PS50893"/>
    </source>
</evidence>
<dbReference type="GO" id="GO:0015421">
    <property type="term" value="F:ABC-type oligopeptide transporter activity"/>
    <property type="evidence" value="ECO:0007669"/>
    <property type="project" value="TreeGrafter"/>
</dbReference>
<dbReference type="PANTHER" id="PTHR43394">
    <property type="entry name" value="ATP-DEPENDENT PERMEASE MDL1, MITOCHONDRIAL"/>
    <property type="match status" value="1"/>
</dbReference>
<protein>
    <submittedName>
        <fullName evidence="10">ABC transporter ATP-binding protein</fullName>
    </submittedName>
</protein>
<dbReference type="RefSeq" id="WP_025490562.1">
    <property type="nucleotide sequence ID" value="NZ_JBKVAZ010000008.1"/>
</dbReference>
<evidence type="ECO:0000313" key="10">
    <source>
        <dbReference type="EMBL" id="RGE73342.1"/>
    </source>
</evidence>
<dbReference type="EMBL" id="QVLU01000003">
    <property type="protein sequence ID" value="RGE73342.1"/>
    <property type="molecule type" value="Genomic_DNA"/>
</dbReference>
<dbReference type="GO" id="GO:0005886">
    <property type="term" value="C:plasma membrane"/>
    <property type="evidence" value="ECO:0007669"/>
    <property type="project" value="UniProtKB-SubCell"/>
</dbReference>
<name>A0A3E3J206_9FIRM</name>
<evidence type="ECO:0000256" key="3">
    <source>
        <dbReference type="ARBA" id="ARBA00022741"/>
    </source>
</evidence>
<dbReference type="OrthoDB" id="1699242at2"/>
<dbReference type="InterPro" id="IPR003439">
    <property type="entry name" value="ABC_transporter-like_ATP-bd"/>
</dbReference>
<evidence type="ECO:0000259" key="9">
    <source>
        <dbReference type="PROSITE" id="PS50929"/>
    </source>
</evidence>
<feature type="domain" description="ABC transmembrane type-1" evidence="9">
    <location>
        <begin position="152"/>
        <end position="326"/>
    </location>
</feature>